<dbReference type="PANTHER" id="PTHR40617">
    <property type="entry name" value="TERPENE CYCLASE ASQC"/>
    <property type="match status" value="1"/>
</dbReference>
<dbReference type="InterPro" id="IPR023374">
    <property type="entry name" value="AttH-like_dom_sf"/>
</dbReference>
<dbReference type="SUPFAM" id="SSF159245">
    <property type="entry name" value="AttH-like"/>
    <property type="match status" value="1"/>
</dbReference>
<dbReference type="InterPro" id="IPR053112">
    <property type="entry name" value="Fungal_Dehydratase/Hydratase"/>
</dbReference>
<dbReference type="PANTHER" id="PTHR40617:SF1">
    <property type="entry name" value="ATTH DOMAIN-CONTAINING PROTEIN-RELATED"/>
    <property type="match status" value="1"/>
</dbReference>
<sequence length="344" mass="38093">MRILNFFASVGVCGAYVFKPESHADFKNSFVPALVNYTDSQYDVASGAASYWISSYIIGDDKRQYLAISHILTTKNPSQVCRSSILDLRTLEYWVDLTYCSNKNDSAFDRPGPLSGDFGTYAFGSTSDDSVSSMYAYPETNRSFSLDLTWKATSRAMQNGGGGIIAFGPGPSNATEWGIPAGKTSGSITLNGSTIEVDPKHSFTWYDRQISYGVPRNWTWFQVNFPGSSIKASIWKYDLGPPSNQAYQFATVRNGNSVEVLAYTLTPDGTRTWTSPNSGRTYPLLWKLEFENGDHLTIKSVRDDQEMYGSLALVDSAYEGFITVRGKFEGQREGFGVVEMVTAY</sequence>
<evidence type="ECO:0000313" key="1">
    <source>
        <dbReference type="EMBL" id="KAK7423662.1"/>
    </source>
</evidence>
<evidence type="ECO:0000313" key="2">
    <source>
        <dbReference type="Proteomes" id="UP001498476"/>
    </source>
</evidence>
<dbReference type="EMBL" id="JAZAVJ010000008">
    <property type="protein sequence ID" value="KAK7423662.1"/>
    <property type="molecule type" value="Genomic_DNA"/>
</dbReference>
<reference evidence="1 2" key="1">
    <citation type="journal article" date="2025" name="Microbiol. Resour. Announc.">
        <title>Draft genome sequences for Neonectria magnoliae and Neonectria punicea, canker pathogens of Liriodendron tulipifera and Acer saccharum in West Virginia.</title>
        <authorList>
            <person name="Petronek H.M."/>
            <person name="Kasson M.T."/>
            <person name="Metheny A.M."/>
            <person name="Stauder C.M."/>
            <person name="Lovett B."/>
            <person name="Lynch S.C."/>
            <person name="Garnas J.R."/>
            <person name="Kasson L.R."/>
            <person name="Stajich J.E."/>
        </authorList>
    </citation>
    <scope>NUCLEOTIDE SEQUENCE [LARGE SCALE GENOMIC DNA]</scope>
    <source>
        <strain evidence="1 2">NRRL 64653</strain>
    </source>
</reference>
<organism evidence="1 2">
    <name type="scientific">Neonectria punicea</name>
    <dbReference type="NCBI Taxonomy" id="979145"/>
    <lineage>
        <taxon>Eukaryota</taxon>
        <taxon>Fungi</taxon>
        <taxon>Dikarya</taxon>
        <taxon>Ascomycota</taxon>
        <taxon>Pezizomycotina</taxon>
        <taxon>Sordariomycetes</taxon>
        <taxon>Hypocreomycetidae</taxon>
        <taxon>Hypocreales</taxon>
        <taxon>Nectriaceae</taxon>
        <taxon>Neonectria</taxon>
    </lineage>
</organism>
<dbReference type="Proteomes" id="UP001498476">
    <property type="component" value="Unassembled WGS sequence"/>
</dbReference>
<accession>A0ABR1HS63</accession>
<evidence type="ECO:0008006" key="3">
    <source>
        <dbReference type="Google" id="ProtNLM"/>
    </source>
</evidence>
<dbReference type="Gene3D" id="2.40.370.10">
    <property type="entry name" value="AttH-like domain"/>
    <property type="match status" value="2"/>
</dbReference>
<protein>
    <recommendedName>
        <fullName evidence="3">Kievitone hydratase</fullName>
    </recommendedName>
</protein>
<comment type="caution">
    <text evidence="1">The sequence shown here is derived from an EMBL/GenBank/DDBJ whole genome shotgun (WGS) entry which is preliminary data.</text>
</comment>
<proteinExistence type="predicted"/>
<name>A0ABR1HS63_9HYPO</name>
<keyword evidence="2" id="KW-1185">Reference proteome</keyword>
<gene>
    <name evidence="1" type="ORF">QQX98_000852</name>
</gene>
<dbReference type="Pfam" id="PF17186">
    <property type="entry name" value="Lipocalin_9"/>
    <property type="match status" value="1"/>
</dbReference>